<feature type="binding site" evidence="6">
    <location>
        <position position="323"/>
    </location>
    <ligand>
        <name>S-adenosyl-L-methionine</name>
        <dbReference type="ChEBI" id="CHEBI:59789"/>
    </ligand>
</feature>
<dbReference type="GO" id="GO:0001510">
    <property type="term" value="P:RNA methylation"/>
    <property type="evidence" value="ECO:0007669"/>
    <property type="project" value="InterPro"/>
</dbReference>
<keyword evidence="9" id="KW-1185">Reference proteome</keyword>
<dbReference type="SMART" id="SM00359">
    <property type="entry name" value="PUA"/>
    <property type="match status" value="1"/>
</dbReference>
<feature type="binding site" evidence="6">
    <location>
        <position position="263"/>
    </location>
    <ligand>
        <name>S-adenosyl-L-methionine</name>
        <dbReference type="ChEBI" id="CHEBI:59789"/>
    </ligand>
</feature>
<dbReference type="InterPro" id="IPR015947">
    <property type="entry name" value="PUA-like_sf"/>
</dbReference>
<organism evidence="8 9">
    <name type="scientific">Ceratitis capitata</name>
    <name type="common">Mediterranean fruit fly</name>
    <name type="synonym">Tephritis capitata</name>
    <dbReference type="NCBI Taxonomy" id="7213"/>
    <lineage>
        <taxon>Eukaryota</taxon>
        <taxon>Metazoa</taxon>
        <taxon>Ecdysozoa</taxon>
        <taxon>Arthropoda</taxon>
        <taxon>Hexapoda</taxon>
        <taxon>Insecta</taxon>
        <taxon>Pterygota</taxon>
        <taxon>Neoptera</taxon>
        <taxon>Endopterygota</taxon>
        <taxon>Diptera</taxon>
        <taxon>Brachycera</taxon>
        <taxon>Muscomorpha</taxon>
        <taxon>Tephritoidea</taxon>
        <taxon>Tephritidae</taxon>
        <taxon>Ceratitis</taxon>
        <taxon>Ceratitis</taxon>
    </lineage>
</organism>
<dbReference type="Pfam" id="PF01189">
    <property type="entry name" value="Methyltr_RsmB-F"/>
    <property type="match status" value="1"/>
</dbReference>
<gene>
    <name evidence="8" type="ORF">CCAP1982_LOCUS14637</name>
</gene>
<dbReference type="CDD" id="cd02440">
    <property type="entry name" value="AdoMet_MTases"/>
    <property type="match status" value="1"/>
</dbReference>
<dbReference type="InterPro" id="IPR018314">
    <property type="entry name" value="RsmB/NOL1/NOP2-like_CS"/>
</dbReference>
<dbReference type="InterPro" id="IPR036974">
    <property type="entry name" value="PUA_sf"/>
</dbReference>
<feature type="binding site" evidence="6">
    <location>
        <begin position="239"/>
        <end position="245"/>
    </location>
    <ligand>
        <name>S-adenosyl-L-methionine</name>
        <dbReference type="ChEBI" id="CHEBI:59789"/>
    </ligand>
</feature>
<dbReference type="InterPro" id="IPR001678">
    <property type="entry name" value="MeTrfase_RsmB-F_NOP2_dom"/>
</dbReference>
<dbReference type="GO" id="GO:0003723">
    <property type="term" value="F:RNA binding"/>
    <property type="evidence" value="ECO:0007669"/>
    <property type="project" value="UniProtKB-UniRule"/>
</dbReference>
<dbReference type="SUPFAM" id="SSF53335">
    <property type="entry name" value="S-adenosyl-L-methionine-dependent methyltransferases"/>
    <property type="match status" value="1"/>
</dbReference>
<dbReference type="Gene3D" id="2.30.130.10">
    <property type="entry name" value="PUA domain"/>
    <property type="match status" value="1"/>
</dbReference>
<dbReference type="InterPro" id="IPR002478">
    <property type="entry name" value="PUA"/>
</dbReference>
<dbReference type="GO" id="GO:0008173">
    <property type="term" value="F:RNA methyltransferase activity"/>
    <property type="evidence" value="ECO:0007669"/>
    <property type="project" value="InterPro"/>
</dbReference>
<dbReference type="PRINTS" id="PR02008">
    <property type="entry name" value="RCMTFAMILY"/>
</dbReference>
<dbReference type="InterPro" id="IPR023267">
    <property type="entry name" value="RCMT"/>
</dbReference>
<dbReference type="OrthoDB" id="260824at2759"/>
<name>A0A811V791_CERCA</name>
<dbReference type="PROSITE" id="PS50890">
    <property type="entry name" value="PUA"/>
    <property type="match status" value="1"/>
</dbReference>
<evidence type="ECO:0000256" key="4">
    <source>
        <dbReference type="ARBA" id="ARBA00022691"/>
    </source>
</evidence>
<sequence>MYPKSPFLRNSLVESQILRRNANQLEELMNWLCRPPTITTYRVNTLRISVPAFKQKFQQILFEKYAKPPKVYEIPNIPEVVCIPPTPLSLLDLTKKETEPLREVVVDGCCGAALLRGAHIYAPGVLAMEAGTKLGEEVLVYADLAGKCKQGTNTRYESDEKLFLGVGVVRMQRHQIYGPAAVDKAEPSKGVAVEMIATTSGVPSIGDLSSNEALLQNLPSIVCVRVLNPQPGERVLDMCAAPGNKTMHMVEMMGDQGEIIALDKVVNKITTLQEKITANSLKSVRSYAFDASRVYDAAKVPEDNACLEMPPYAANTFDKILLDAPCSALGNRPLLTVSPHMSARMLDSYPKVQRKLFTAAVPLLKPNGVLVYSTCTVTEQENEGIVAWVLEKFPQMKLVAATPRLGGSGLAYNGLSDVERQYLQRFSHDTTEAEGVPIDAVGFFIAKFIKKY</sequence>
<dbReference type="SUPFAM" id="SSF88697">
    <property type="entry name" value="PUA domain-like"/>
    <property type="match status" value="1"/>
</dbReference>
<feature type="domain" description="SAM-dependent MTase RsmB/NOP-type" evidence="7">
    <location>
        <begin position="138"/>
        <end position="451"/>
    </location>
</feature>
<dbReference type="InterPro" id="IPR029063">
    <property type="entry name" value="SAM-dependent_MTases_sf"/>
</dbReference>
<feature type="binding site" evidence="6">
    <location>
        <position position="290"/>
    </location>
    <ligand>
        <name>S-adenosyl-L-methionine</name>
        <dbReference type="ChEBI" id="CHEBI:59789"/>
    </ligand>
</feature>
<evidence type="ECO:0000256" key="5">
    <source>
        <dbReference type="ARBA" id="ARBA00022884"/>
    </source>
</evidence>
<dbReference type="InterPro" id="IPR049560">
    <property type="entry name" value="MeTrfase_RsmB-F_NOP2_cat"/>
</dbReference>
<keyword evidence="5 6" id="KW-0694">RNA-binding</keyword>
<keyword evidence="4 6" id="KW-0949">S-adenosyl-L-methionine</keyword>
<dbReference type="EMBL" id="CAJHJT010000034">
    <property type="protein sequence ID" value="CAD7006315.1"/>
    <property type="molecule type" value="Genomic_DNA"/>
</dbReference>
<evidence type="ECO:0000256" key="1">
    <source>
        <dbReference type="ARBA" id="ARBA00007494"/>
    </source>
</evidence>
<dbReference type="Proteomes" id="UP000606786">
    <property type="component" value="Unassembled WGS sequence"/>
</dbReference>
<dbReference type="PANTHER" id="PTHR22807">
    <property type="entry name" value="NOP2 YEAST -RELATED NOL1/NOP2/FMU SUN DOMAIN-CONTAINING"/>
    <property type="match status" value="1"/>
</dbReference>
<reference evidence="8" key="1">
    <citation type="submission" date="2020-11" db="EMBL/GenBank/DDBJ databases">
        <authorList>
            <person name="Whitehead M."/>
        </authorList>
    </citation>
    <scope>NUCLEOTIDE SEQUENCE</scope>
    <source>
        <strain evidence="8">EGII</strain>
    </source>
</reference>
<evidence type="ECO:0000313" key="8">
    <source>
        <dbReference type="EMBL" id="CAD7006315.1"/>
    </source>
</evidence>
<dbReference type="KEGG" id="ccat:101448823"/>
<evidence type="ECO:0000256" key="2">
    <source>
        <dbReference type="ARBA" id="ARBA00022603"/>
    </source>
</evidence>
<evidence type="ECO:0000259" key="7">
    <source>
        <dbReference type="PROSITE" id="PS51686"/>
    </source>
</evidence>
<accession>A0A811V791</accession>
<comment type="caution">
    <text evidence="8">The sequence shown here is derived from an EMBL/GenBank/DDBJ whole genome shotgun (WGS) entry which is preliminary data.</text>
</comment>
<feature type="active site" description="Nucleophile" evidence="6">
    <location>
        <position position="375"/>
    </location>
</feature>
<comment type="similarity">
    <text evidence="1 6">Belongs to the class I-like SAM-binding methyltransferase superfamily. RsmB/NOP family.</text>
</comment>
<keyword evidence="3 6" id="KW-0808">Transferase</keyword>
<dbReference type="PROSITE" id="PS51686">
    <property type="entry name" value="SAM_MT_RSMB_NOP"/>
    <property type="match status" value="1"/>
</dbReference>
<evidence type="ECO:0000313" key="9">
    <source>
        <dbReference type="Proteomes" id="UP000606786"/>
    </source>
</evidence>
<dbReference type="Gene3D" id="3.40.50.150">
    <property type="entry name" value="Vaccinia Virus protein VP39"/>
    <property type="match status" value="1"/>
</dbReference>
<keyword evidence="2 6" id="KW-0489">Methyltransferase</keyword>
<evidence type="ECO:0000256" key="3">
    <source>
        <dbReference type="ARBA" id="ARBA00022679"/>
    </source>
</evidence>
<dbReference type="CDD" id="cd21150">
    <property type="entry name" value="PUA_NSun6-like"/>
    <property type="match status" value="1"/>
</dbReference>
<evidence type="ECO:0000256" key="6">
    <source>
        <dbReference type="PROSITE-ProRule" id="PRU01023"/>
    </source>
</evidence>
<dbReference type="AlphaFoldDB" id="A0A811V791"/>
<dbReference type="PANTHER" id="PTHR22807:SF34">
    <property type="entry name" value="TRNA (CYTOSINE(72)-C(5))-METHYLTRANSFERASE NSUN6"/>
    <property type="match status" value="1"/>
</dbReference>
<dbReference type="PROSITE" id="PS01153">
    <property type="entry name" value="NOL1_NOP2_SUN"/>
    <property type="match status" value="1"/>
</dbReference>
<protein>
    <submittedName>
        <fullName evidence="8">(Mediterranean fruit fly) hypothetical protein</fullName>
    </submittedName>
</protein>
<proteinExistence type="inferred from homology"/>